<evidence type="ECO:0000259" key="5">
    <source>
        <dbReference type="Pfam" id="PF04073"/>
    </source>
</evidence>
<dbReference type="PANTHER" id="PTHR30411:SF0">
    <property type="entry name" value="CYS-TRNA(PRO)_CYS-TRNA(CYS) DEACYLASE YBAK"/>
    <property type="match status" value="1"/>
</dbReference>
<evidence type="ECO:0000256" key="2">
    <source>
        <dbReference type="ARBA" id="ARBA00022917"/>
    </source>
</evidence>
<dbReference type="Pfam" id="PF04073">
    <property type="entry name" value="tRNA_edit"/>
    <property type="match status" value="1"/>
</dbReference>
<dbReference type="Gene3D" id="3.90.960.10">
    <property type="entry name" value="YbaK/aminoacyl-tRNA synthetase-associated domain"/>
    <property type="match status" value="1"/>
</dbReference>
<dbReference type="InterPro" id="IPR036754">
    <property type="entry name" value="YbaK/aa-tRNA-synt-asso_dom_sf"/>
</dbReference>
<keyword evidence="7" id="KW-1185">Reference proteome</keyword>
<comment type="caution">
    <text evidence="6">The sequence shown here is derived from an EMBL/GenBank/DDBJ whole genome shotgun (WGS) entry which is preliminary data.</text>
</comment>
<dbReference type="GO" id="GO:0016829">
    <property type="term" value="F:lyase activity"/>
    <property type="evidence" value="ECO:0007669"/>
    <property type="project" value="UniProtKB-KW"/>
</dbReference>
<protein>
    <recommendedName>
        <fullName evidence="4">Cys-tRNA(Pro)/Cys-tRNA(Cys) deacylase</fullName>
        <ecNumber evidence="4">4.2.-.-</ecNumber>
    </recommendedName>
</protein>
<dbReference type="SUPFAM" id="SSF55826">
    <property type="entry name" value="YbaK/ProRS associated domain"/>
    <property type="match status" value="1"/>
</dbReference>
<sequence>MTPAIKLLEKQKIRHQVLSYEHDPSAESFGLEAAEKLGLEADLVFKTLLAFDGQSFFVAILPVDHRLNLKKLAAAVGSKKLQMAAAADAERVTGYIVGGISPLAQKKRLKTVIHSSAEALDQMYVSGGKRGCDIGIDPKDLANLLSATFSDIVE</sequence>
<dbReference type="PANTHER" id="PTHR30411">
    <property type="entry name" value="CYTOPLASMIC PROTEIN"/>
    <property type="match status" value="1"/>
</dbReference>
<organism evidence="6 7">
    <name type="scientific">Moraxella porci DSM 25326</name>
    <dbReference type="NCBI Taxonomy" id="573983"/>
    <lineage>
        <taxon>Bacteria</taxon>
        <taxon>Pseudomonadati</taxon>
        <taxon>Pseudomonadota</taxon>
        <taxon>Gammaproteobacteria</taxon>
        <taxon>Moraxellales</taxon>
        <taxon>Moraxellaceae</taxon>
        <taxon>Moraxella</taxon>
    </lineage>
</organism>
<evidence type="ECO:0000256" key="4">
    <source>
        <dbReference type="PIRNR" id="PIRNR006181"/>
    </source>
</evidence>
<evidence type="ECO:0000256" key="1">
    <source>
        <dbReference type="ARBA" id="ARBA00009798"/>
    </source>
</evidence>
<dbReference type="InterPro" id="IPR007214">
    <property type="entry name" value="YbaK/aa-tRNA-synth-assoc-dom"/>
</dbReference>
<accession>A0A1T0CW78</accession>
<evidence type="ECO:0000313" key="7">
    <source>
        <dbReference type="Proteomes" id="UP000190683"/>
    </source>
</evidence>
<dbReference type="Proteomes" id="UP000190683">
    <property type="component" value="Unassembled WGS sequence"/>
</dbReference>
<dbReference type="STRING" id="573983.B0681_01705"/>
<feature type="domain" description="YbaK/aminoacyl-tRNA synthetase-associated" evidence="5">
    <location>
        <begin position="32"/>
        <end position="143"/>
    </location>
</feature>
<dbReference type="NCBIfam" id="TIGR00011">
    <property type="entry name" value="YbaK_EbsC"/>
    <property type="match status" value="1"/>
</dbReference>
<comment type="similarity">
    <text evidence="1 4">Belongs to the prolyl-tRNA editing family. YbaK/EbsC subfamily.</text>
</comment>
<dbReference type="InterPro" id="IPR004369">
    <property type="entry name" value="Prolyl-tRNA_editing_YbaK/EbsC"/>
</dbReference>
<proteinExistence type="inferred from homology"/>
<gene>
    <name evidence="6" type="ORF">B0681_01705</name>
</gene>
<dbReference type="AlphaFoldDB" id="A0A1T0CW78"/>
<dbReference type="RefSeq" id="WP_078317006.1">
    <property type="nucleotide sequence ID" value="NZ_MUYV01000001.1"/>
</dbReference>
<dbReference type="PIRSF" id="PIRSF006181">
    <property type="entry name" value="EbsC_YbaK"/>
    <property type="match status" value="1"/>
</dbReference>
<name>A0A1T0CW78_9GAMM</name>
<dbReference type="GO" id="GO:0006412">
    <property type="term" value="P:translation"/>
    <property type="evidence" value="ECO:0007669"/>
    <property type="project" value="UniProtKB-KW"/>
</dbReference>
<keyword evidence="2 4" id="KW-0648">Protein biosynthesis</keyword>
<reference evidence="6 7" key="1">
    <citation type="submission" date="2017-02" db="EMBL/GenBank/DDBJ databases">
        <title>Draft genome sequence of Moraxella porci CCUG 54912T type strain.</title>
        <authorList>
            <person name="Salva-Serra F."/>
            <person name="Engstrom-Jakobsson H."/>
            <person name="Thorell K."/>
            <person name="Jaen-Luchoro D."/>
            <person name="Gonzales-Siles L."/>
            <person name="Karlsson R."/>
            <person name="Yazdan S."/>
            <person name="Boulund F."/>
            <person name="Johnning A."/>
            <person name="Engstrand L."/>
            <person name="Kristiansson E."/>
            <person name="Moore E."/>
        </authorList>
    </citation>
    <scope>NUCLEOTIDE SEQUENCE [LARGE SCALE GENOMIC DNA]</scope>
    <source>
        <strain evidence="6 7">CCUG 54912</strain>
    </source>
</reference>
<evidence type="ECO:0000256" key="3">
    <source>
        <dbReference type="ARBA" id="ARBA00023239"/>
    </source>
</evidence>
<dbReference type="GO" id="GO:0002161">
    <property type="term" value="F:aminoacyl-tRNA deacylase activity"/>
    <property type="evidence" value="ECO:0007669"/>
    <property type="project" value="InterPro"/>
</dbReference>
<evidence type="ECO:0000313" key="6">
    <source>
        <dbReference type="EMBL" id="OOS26613.1"/>
    </source>
</evidence>
<dbReference type="EC" id="4.2.-.-" evidence="4"/>
<dbReference type="CDD" id="cd00002">
    <property type="entry name" value="YbaK_deacylase"/>
    <property type="match status" value="1"/>
</dbReference>
<keyword evidence="3 4" id="KW-0456">Lyase</keyword>
<dbReference type="EMBL" id="MUYV01000001">
    <property type="protein sequence ID" value="OOS26613.1"/>
    <property type="molecule type" value="Genomic_DNA"/>
</dbReference>